<accession>A0A1Y1I799</accession>
<dbReference type="Proteomes" id="UP000054558">
    <property type="component" value="Unassembled WGS sequence"/>
</dbReference>
<gene>
    <name evidence="2" type="ORF">KFL_003140130</name>
</gene>
<organism evidence="2 3">
    <name type="scientific">Klebsormidium nitens</name>
    <name type="common">Green alga</name>
    <name type="synonym">Ulothrix nitens</name>
    <dbReference type="NCBI Taxonomy" id="105231"/>
    <lineage>
        <taxon>Eukaryota</taxon>
        <taxon>Viridiplantae</taxon>
        <taxon>Streptophyta</taxon>
        <taxon>Klebsormidiophyceae</taxon>
        <taxon>Klebsormidiales</taxon>
        <taxon>Klebsormidiaceae</taxon>
        <taxon>Klebsormidium</taxon>
    </lineage>
</organism>
<proteinExistence type="predicted"/>
<sequence>MAWHRHSTASLPAVKGRQRALRSSRRTSGWVPRQNFFDLVHGENKASFLNTIAWAAELYYRTAGIRASDFQFLFQLVKFLEDYAGVPKEATQDARIEINLREKCKREDSTWAQFNRTCREHNKIGFFHKRRPDLRAQGVPPEDEEDVLETEWAEFEAQQAAVRARFVRTGEHIPDPVSPPGVSEILDTSARANDSIQIVVPKVSVLSRAEKAAVRLVRDRVLSGREISWHEFESRQPASRYPNRLSKPQILARGSEAPVDASS</sequence>
<name>A0A1Y1I799_KLENI</name>
<evidence type="ECO:0000313" key="2">
    <source>
        <dbReference type="EMBL" id="GAQ86834.1"/>
    </source>
</evidence>
<reference evidence="2 3" key="1">
    <citation type="journal article" date="2014" name="Nat. Commun.">
        <title>Klebsormidium flaccidum genome reveals primary factors for plant terrestrial adaptation.</title>
        <authorList>
            <person name="Hori K."/>
            <person name="Maruyama F."/>
            <person name="Fujisawa T."/>
            <person name="Togashi T."/>
            <person name="Yamamoto N."/>
            <person name="Seo M."/>
            <person name="Sato S."/>
            <person name="Yamada T."/>
            <person name="Mori H."/>
            <person name="Tajima N."/>
            <person name="Moriyama T."/>
            <person name="Ikeuchi M."/>
            <person name="Watanabe M."/>
            <person name="Wada H."/>
            <person name="Kobayashi K."/>
            <person name="Saito M."/>
            <person name="Masuda T."/>
            <person name="Sasaki-Sekimoto Y."/>
            <person name="Mashiguchi K."/>
            <person name="Awai K."/>
            <person name="Shimojima M."/>
            <person name="Masuda S."/>
            <person name="Iwai M."/>
            <person name="Nobusawa T."/>
            <person name="Narise T."/>
            <person name="Kondo S."/>
            <person name="Saito H."/>
            <person name="Sato R."/>
            <person name="Murakawa M."/>
            <person name="Ihara Y."/>
            <person name="Oshima-Yamada Y."/>
            <person name="Ohtaka K."/>
            <person name="Satoh M."/>
            <person name="Sonobe K."/>
            <person name="Ishii M."/>
            <person name="Ohtani R."/>
            <person name="Kanamori-Sato M."/>
            <person name="Honoki R."/>
            <person name="Miyazaki D."/>
            <person name="Mochizuki H."/>
            <person name="Umetsu J."/>
            <person name="Higashi K."/>
            <person name="Shibata D."/>
            <person name="Kamiya Y."/>
            <person name="Sato N."/>
            <person name="Nakamura Y."/>
            <person name="Tabata S."/>
            <person name="Ida S."/>
            <person name="Kurokawa K."/>
            <person name="Ohta H."/>
        </authorList>
    </citation>
    <scope>NUCLEOTIDE SEQUENCE [LARGE SCALE GENOMIC DNA]</scope>
    <source>
        <strain evidence="2 3">NIES-2285</strain>
    </source>
</reference>
<feature type="region of interest" description="Disordered" evidence="1">
    <location>
        <begin position="237"/>
        <end position="263"/>
    </location>
</feature>
<protein>
    <submittedName>
        <fullName evidence="2">Uncharacterized protein</fullName>
    </submittedName>
</protein>
<dbReference type="AlphaFoldDB" id="A0A1Y1I799"/>
<feature type="region of interest" description="Disordered" evidence="1">
    <location>
        <begin position="1"/>
        <end position="20"/>
    </location>
</feature>
<evidence type="ECO:0000256" key="1">
    <source>
        <dbReference type="SAM" id="MobiDB-lite"/>
    </source>
</evidence>
<evidence type="ECO:0000313" key="3">
    <source>
        <dbReference type="Proteomes" id="UP000054558"/>
    </source>
</evidence>
<keyword evidence="3" id="KW-1185">Reference proteome</keyword>
<dbReference type="EMBL" id="DF237263">
    <property type="protein sequence ID" value="GAQ86834.1"/>
    <property type="molecule type" value="Genomic_DNA"/>
</dbReference>